<accession>I3EGM0</accession>
<gene>
    <name evidence="1" type="ORF">NEQG_01057</name>
</gene>
<keyword evidence="2" id="KW-1185">Reference proteome</keyword>
<proteinExistence type="predicted"/>
<dbReference type="HOGENOM" id="CLU_2184651_0_0_1"/>
<organism evidence="1 2">
    <name type="scientific">Nematocida parisii (strain ERTm3)</name>
    <name type="common">Nematode killer fungus</name>
    <dbReference type="NCBI Taxonomy" id="935791"/>
    <lineage>
        <taxon>Eukaryota</taxon>
        <taxon>Fungi</taxon>
        <taxon>Fungi incertae sedis</taxon>
        <taxon>Microsporidia</taxon>
        <taxon>Nematocida</taxon>
    </lineage>
</organism>
<sequence length="109" mass="12426">MMIPPLSYENPMAICQCVNSRCDPVKAKAGISESVYQLLTSHLETFTQFMERLRRALTAYFSTRSNTAVLLILQVYTCIGRFLNRINPLLIHSLLSLGYVAGRRRRDSL</sequence>
<dbReference type="VEuPathDB" id="MicrosporidiaDB:NEQG_01057"/>
<evidence type="ECO:0000313" key="2">
    <source>
        <dbReference type="Proteomes" id="UP000002872"/>
    </source>
</evidence>
<name>I3EGM0_NEMP3</name>
<dbReference type="InParanoid" id="I3EGM0"/>
<dbReference type="Proteomes" id="UP000002872">
    <property type="component" value="Unassembled WGS sequence"/>
</dbReference>
<evidence type="ECO:0000313" key="1">
    <source>
        <dbReference type="EMBL" id="EIJ88367.1"/>
    </source>
</evidence>
<protein>
    <submittedName>
        <fullName evidence="1">Uncharacterized protein</fullName>
    </submittedName>
</protein>
<dbReference type="AlphaFoldDB" id="I3EGM0"/>
<reference evidence="1" key="1">
    <citation type="submission" date="2011-01" db="EMBL/GenBank/DDBJ databases">
        <title>The Genome Sequence of Nematocida parisii strain ERTm3.</title>
        <authorList>
            <consortium name="The Broad Institute Genome Sequencing Platform"/>
            <consortium name="The Broad Institute Genome Sequencing Center for Infectious Disease"/>
            <person name="Cuomo C."/>
            <person name="Troemel E."/>
            <person name="Young S.K."/>
            <person name="Zeng Q."/>
            <person name="Gargeya S."/>
            <person name="Fitzgerald M."/>
            <person name="Haas B."/>
            <person name="Abouelleil A."/>
            <person name="Alvarado L."/>
            <person name="Arachchi H.M."/>
            <person name="Berlin A."/>
            <person name="Chapman S.B."/>
            <person name="Gearin G."/>
            <person name="Goldberg J."/>
            <person name="Griggs A."/>
            <person name="Gujja S."/>
            <person name="Hansen M."/>
            <person name="Heiman D."/>
            <person name="Howarth C."/>
            <person name="Larimer J."/>
            <person name="Lui A."/>
            <person name="MacDonald P.J.P."/>
            <person name="McCowen C."/>
            <person name="Montmayeur A."/>
            <person name="Murphy C."/>
            <person name="Neiman D."/>
            <person name="Pearson M."/>
            <person name="Priest M."/>
            <person name="Roberts A."/>
            <person name="Saif S."/>
            <person name="Shea T."/>
            <person name="Sisk P."/>
            <person name="Stolte C."/>
            <person name="Sykes S."/>
            <person name="Wortman J."/>
            <person name="Nusbaum C."/>
            <person name="Birren B."/>
        </authorList>
    </citation>
    <scope>NUCLEOTIDE SEQUENCE</scope>
    <source>
        <strain evidence="1">ERTm3</strain>
    </source>
</reference>
<dbReference type="EMBL" id="GL870878">
    <property type="protein sequence ID" value="EIJ88367.1"/>
    <property type="molecule type" value="Genomic_DNA"/>
</dbReference>